<reference evidence="2" key="1">
    <citation type="submission" date="2020-11" db="EMBL/GenBank/DDBJ databases">
        <authorList>
            <person name="Tran Van P."/>
        </authorList>
    </citation>
    <scope>NUCLEOTIDE SEQUENCE</scope>
</reference>
<dbReference type="EMBL" id="OE839125">
    <property type="protein sequence ID" value="CAD7585659.1"/>
    <property type="molecule type" value="Genomic_DNA"/>
</dbReference>
<name>A0A7R9JPL1_TIMGE</name>
<feature type="region of interest" description="Disordered" evidence="1">
    <location>
        <begin position="50"/>
        <end position="104"/>
    </location>
</feature>
<proteinExistence type="predicted"/>
<feature type="compositionally biased region" description="Basic and acidic residues" evidence="1">
    <location>
        <begin position="73"/>
        <end position="90"/>
    </location>
</feature>
<accession>A0A7R9JPL1</accession>
<dbReference type="AlphaFoldDB" id="A0A7R9JPL1"/>
<protein>
    <recommendedName>
        <fullName evidence="3">Collagen triple helix repeat protein</fullName>
    </recommendedName>
</protein>
<evidence type="ECO:0000256" key="1">
    <source>
        <dbReference type="SAM" id="MobiDB-lite"/>
    </source>
</evidence>
<gene>
    <name evidence="2" type="ORF">TGEB3V08_LOCUS152</name>
</gene>
<evidence type="ECO:0008006" key="3">
    <source>
        <dbReference type="Google" id="ProtNLM"/>
    </source>
</evidence>
<evidence type="ECO:0000313" key="2">
    <source>
        <dbReference type="EMBL" id="CAD7585659.1"/>
    </source>
</evidence>
<sequence length="146" mass="15892">MTGRSRFESWSGVQRVVFKTSSTQMRACKGCVGTYKCDCRGIKGGPGEPGIFGMRGSEGYPGDIGPEGPAGPKGEKGEGGEFGGHGEKGYRAQHPKGKTHPPVTEDKYFYHARNRTPCPYHSRHSINKAKILDYVKDDLVTSISVR</sequence>
<organism evidence="2">
    <name type="scientific">Timema genevievae</name>
    <name type="common">Walking stick</name>
    <dbReference type="NCBI Taxonomy" id="629358"/>
    <lineage>
        <taxon>Eukaryota</taxon>
        <taxon>Metazoa</taxon>
        <taxon>Ecdysozoa</taxon>
        <taxon>Arthropoda</taxon>
        <taxon>Hexapoda</taxon>
        <taxon>Insecta</taxon>
        <taxon>Pterygota</taxon>
        <taxon>Neoptera</taxon>
        <taxon>Polyneoptera</taxon>
        <taxon>Phasmatodea</taxon>
        <taxon>Timematodea</taxon>
        <taxon>Timematoidea</taxon>
        <taxon>Timematidae</taxon>
        <taxon>Timema</taxon>
    </lineage>
</organism>